<evidence type="ECO:0000313" key="3">
    <source>
        <dbReference type="EMBL" id="GMI09995.1"/>
    </source>
</evidence>
<feature type="region of interest" description="Disordered" evidence="1">
    <location>
        <begin position="1"/>
        <end position="23"/>
    </location>
</feature>
<organism evidence="3 4">
    <name type="scientific">Triparma laevis f. longispina</name>
    <dbReference type="NCBI Taxonomy" id="1714387"/>
    <lineage>
        <taxon>Eukaryota</taxon>
        <taxon>Sar</taxon>
        <taxon>Stramenopiles</taxon>
        <taxon>Ochrophyta</taxon>
        <taxon>Bolidophyceae</taxon>
        <taxon>Parmales</taxon>
        <taxon>Triparmaceae</taxon>
        <taxon>Triparma</taxon>
    </lineage>
</organism>
<sequence>MSTPLSPSSSTVSSSTTSTTSTPPDNSKVRLFYYIGFLLPAFWLGLIAANFNTVIGARWRSRESSRAKLPHGKPRGIKDTLLSLFFAPSHDSRDYDNSEDEEIGCEEYDSELAYYVDRSMCCLSVFVVVFISWVVVYGEKWESLPSWLLMRSVSEGERSGW</sequence>
<accession>A0A9W7KSP3</accession>
<keyword evidence="2" id="KW-0812">Transmembrane</keyword>
<evidence type="ECO:0000313" key="4">
    <source>
        <dbReference type="Proteomes" id="UP001165122"/>
    </source>
</evidence>
<feature type="transmembrane region" description="Helical" evidence="2">
    <location>
        <begin position="120"/>
        <end position="138"/>
    </location>
</feature>
<protein>
    <submittedName>
        <fullName evidence="3">Uncharacterized protein</fullName>
    </submittedName>
</protein>
<name>A0A9W7KSP3_9STRA</name>
<dbReference type="EMBL" id="BRXW01000144">
    <property type="protein sequence ID" value="GMI09995.1"/>
    <property type="molecule type" value="Genomic_DNA"/>
</dbReference>
<proteinExistence type="predicted"/>
<keyword evidence="2" id="KW-1133">Transmembrane helix</keyword>
<feature type="transmembrane region" description="Helical" evidence="2">
    <location>
        <begin position="31"/>
        <end position="55"/>
    </location>
</feature>
<reference evidence="4" key="1">
    <citation type="journal article" date="2023" name="Commun. Biol.">
        <title>Genome analysis of Parmales, the sister group of diatoms, reveals the evolutionary specialization of diatoms from phago-mixotrophs to photoautotrophs.</title>
        <authorList>
            <person name="Ban H."/>
            <person name="Sato S."/>
            <person name="Yoshikawa S."/>
            <person name="Yamada K."/>
            <person name="Nakamura Y."/>
            <person name="Ichinomiya M."/>
            <person name="Sato N."/>
            <person name="Blanc-Mathieu R."/>
            <person name="Endo H."/>
            <person name="Kuwata A."/>
            <person name="Ogata H."/>
        </authorList>
    </citation>
    <scope>NUCLEOTIDE SEQUENCE [LARGE SCALE GENOMIC DNA]</scope>
    <source>
        <strain evidence="4">NIES 3700</strain>
    </source>
</reference>
<keyword evidence="4" id="KW-1185">Reference proteome</keyword>
<evidence type="ECO:0000256" key="2">
    <source>
        <dbReference type="SAM" id="Phobius"/>
    </source>
</evidence>
<keyword evidence="2" id="KW-0472">Membrane</keyword>
<dbReference type="OrthoDB" id="10543847at2759"/>
<gene>
    <name evidence="3" type="ORF">TrLO_g15335</name>
</gene>
<dbReference type="AlphaFoldDB" id="A0A9W7KSP3"/>
<evidence type="ECO:0000256" key="1">
    <source>
        <dbReference type="SAM" id="MobiDB-lite"/>
    </source>
</evidence>
<dbReference type="Proteomes" id="UP001165122">
    <property type="component" value="Unassembled WGS sequence"/>
</dbReference>
<comment type="caution">
    <text evidence="3">The sequence shown here is derived from an EMBL/GenBank/DDBJ whole genome shotgun (WGS) entry which is preliminary data.</text>
</comment>